<dbReference type="InterPro" id="IPR017595">
    <property type="entry name" value="OHCU_decarboxylase-2"/>
</dbReference>
<accession>A0ABP6M8S4</accession>
<evidence type="ECO:0000256" key="5">
    <source>
        <dbReference type="ARBA" id="ARBA00022793"/>
    </source>
</evidence>
<dbReference type="Gene3D" id="1.10.3330.10">
    <property type="entry name" value="Oxo-4-hydroxy-4-carboxy-5-ureidoimidazoline decarboxylase"/>
    <property type="match status" value="1"/>
</dbReference>
<dbReference type="PANTHER" id="PTHR43466:SF1">
    <property type="entry name" value="2-OXO-4-HYDROXY-4-CARBOXY-5-UREIDOIMIDAZOLINE DECARBOXYLASE-RELATED"/>
    <property type="match status" value="1"/>
</dbReference>
<protein>
    <recommendedName>
        <fullName evidence="3">2-oxo-4-hydroxy-4-carboxy-5-ureidoimidazoline decarboxylase</fullName>
        <ecNumber evidence="3">4.1.1.97</ecNumber>
    </recommendedName>
</protein>
<dbReference type="InterPro" id="IPR018020">
    <property type="entry name" value="OHCU_decarboxylase"/>
</dbReference>
<dbReference type="Pfam" id="PF09349">
    <property type="entry name" value="OHCU_decarbox"/>
    <property type="match status" value="1"/>
</dbReference>
<dbReference type="EC" id="4.1.1.97" evidence="3"/>
<comment type="pathway">
    <text evidence="2">Purine metabolism; urate degradation; (S)-allantoin from urate: step 3/3.</text>
</comment>
<evidence type="ECO:0000256" key="4">
    <source>
        <dbReference type="ARBA" id="ARBA00022631"/>
    </source>
</evidence>
<keyword evidence="6" id="KW-0456">Lyase</keyword>
<evidence type="ECO:0000256" key="6">
    <source>
        <dbReference type="ARBA" id="ARBA00023239"/>
    </source>
</evidence>
<evidence type="ECO:0000256" key="1">
    <source>
        <dbReference type="ARBA" id="ARBA00001163"/>
    </source>
</evidence>
<keyword evidence="4" id="KW-0659">Purine metabolism</keyword>
<keyword evidence="5" id="KW-0210">Decarboxylase</keyword>
<keyword evidence="10" id="KW-1185">Reference proteome</keyword>
<reference evidence="10" key="1">
    <citation type="journal article" date="2019" name="Int. J. Syst. Evol. Microbiol.">
        <title>The Global Catalogue of Microorganisms (GCM) 10K type strain sequencing project: providing services to taxonomists for standard genome sequencing and annotation.</title>
        <authorList>
            <consortium name="The Broad Institute Genomics Platform"/>
            <consortium name="The Broad Institute Genome Sequencing Center for Infectious Disease"/>
            <person name="Wu L."/>
            <person name="Ma J."/>
        </authorList>
    </citation>
    <scope>NUCLEOTIDE SEQUENCE [LARGE SCALE GENOMIC DNA]</scope>
    <source>
        <strain evidence="10">JCM 14309</strain>
    </source>
</reference>
<organism evidence="9 10">
    <name type="scientific">Nesterenkonia aethiopica</name>
    <dbReference type="NCBI Taxonomy" id="269144"/>
    <lineage>
        <taxon>Bacteria</taxon>
        <taxon>Bacillati</taxon>
        <taxon>Actinomycetota</taxon>
        <taxon>Actinomycetes</taxon>
        <taxon>Micrococcales</taxon>
        <taxon>Micrococcaceae</taxon>
        <taxon>Nesterenkonia</taxon>
    </lineage>
</organism>
<evidence type="ECO:0000256" key="2">
    <source>
        <dbReference type="ARBA" id="ARBA00004754"/>
    </source>
</evidence>
<gene>
    <name evidence="9" type="primary">uraD</name>
    <name evidence="9" type="ORF">GCM10010529_30120</name>
</gene>
<feature type="domain" description="Oxo-4-hydroxy-4-carboxy-5-ureidoimidazoline decarboxylase" evidence="8">
    <location>
        <begin position="7"/>
        <end position="160"/>
    </location>
</feature>
<evidence type="ECO:0000313" key="9">
    <source>
        <dbReference type="EMBL" id="GAA3076706.1"/>
    </source>
</evidence>
<evidence type="ECO:0000313" key="10">
    <source>
        <dbReference type="Proteomes" id="UP001500236"/>
    </source>
</evidence>
<comment type="caution">
    <text evidence="9">The sequence shown here is derived from an EMBL/GenBank/DDBJ whole genome shotgun (WGS) entry which is preliminary data.</text>
</comment>
<dbReference type="NCBIfam" id="NF010372">
    <property type="entry name" value="PRK13798.1"/>
    <property type="match status" value="1"/>
</dbReference>
<evidence type="ECO:0000256" key="7">
    <source>
        <dbReference type="SAM" id="MobiDB-lite"/>
    </source>
</evidence>
<dbReference type="InterPro" id="IPR036778">
    <property type="entry name" value="OHCU_decarboxylase_sf"/>
</dbReference>
<dbReference type="Proteomes" id="UP001500236">
    <property type="component" value="Unassembled WGS sequence"/>
</dbReference>
<dbReference type="NCBIfam" id="TIGR03180">
    <property type="entry name" value="UraD_2"/>
    <property type="match status" value="1"/>
</dbReference>
<dbReference type="SUPFAM" id="SSF158694">
    <property type="entry name" value="UraD-Like"/>
    <property type="match status" value="1"/>
</dbReference>
<evidence type="ECO:0000259" key="8">
    <source>
        <dbReference type="Pfam" id="PF09349"/>
    </source>
</evidence>
<feature type="region of interest" description="Disordered" evidence="7">
    <location>
        <begin position="66"/>
        <end position="89"/>
    </location>
</feature>
<sequence length="164" mass="18347">MSLTEFNRAADGDARAQLQSCLRVSRWVDGLSARRPFSSVEEALELAHTIAHPLTEEEIDEALAGHPRIGDRDDSDTAEAAHSRREQGGLGDADAEILRRLDAGNRAYEERFGRVFLIRAAGRTHQEVLTELERRLDLDPARELEIIGQQLEEIAALRLEGLLR</sequence>
<dbReference type="PANTHER" id="PTHR43466">
    <property type="entry name" value="2-OXO-4-HYDROXY-4-CARBOXY-5-UREIDOIMIDAZOLINE DECARBOXYLASE-RELATED"/>
    <property type="match status" value="1"/>
</dbReference>
<evidence type="ECO:0000256" key="3">
    <source>
        <dbReference type="ARBA" id="ARBA00012257"/>
    </source>
</evidence>
<comment type="catalytic activity">
    <reaction evidence="1">
        <text>5-hydroxy-2-oxo-4-ureido-2,5-dihydro-1H-imidazole-5-carboxylate + H(+) = (S)-allantoin + CO2</text>
        <dbReference type="Rhea" id="RHEA:26301"/>
        <dbReference type="ChEBI" id="CHEBI:15378"/>
        <dbReference type="ChEBI" id="CHEBI:15678"/>
        <dbReference type="ChEBI" id="CHEBI:16526"/>
        <dbReference type="ChEBI" id="CHEBI:58639"/>
        <dbReference type="EC" id="4.1.1.97"/>
    </reaction>
</comment>
<name>A0ABP6M8S4_9MICC</name>
<dbReference type="EMBL" id="BAAAVT010000034">
    <property type="protein sequence ID" value="GAA3076706.1"/>
    <property type="molecule type" value="Genomic_DNA"/>
</dbReference>
<proteinExistence type="predicted"/>